<evidence type="ECO:0000256" key="1">
    <source>
        <dbReference type="ARBA" id="ARBA00004177"/>
    </source>
</evidence>
<dbReference type="Pfam" id="PF03097">
    <property type="entry name" value="BRO1"/>
    <property type="match status" value="1"/>
</dbReference>
<evidence type="ECO:0000256" key="4">
    <source>
        <dbReference type="ARBA" id="ARBA00022753"/>
    </source>
</evidence>
<evidence type="ECO:0000256" key="7">
    <source>
        <dbReference type="SAM" id="MobiDB-lite"/>
    </source>
</evidence>
<evidence type="ECO:0000313" key="9">
    <source>
        <dbReference type="EMBL" id="GAC73751.1"/>
    </source>
</evidence>
<dbReference type="InterPro" id="IPR038499">
    <property type="entry name" value="BRO1_sf"/>
</dbReference>
<keyword evidence="6" id="KW-0175">Coiled coil</keyword>
<dbReference type="PANTHER" id="PTHR23030:SF30">
    <property type="entry name" value="TYROSINE-PROTEIN PHOSPHATASE NON-RECEPTOR TYPE 23"/>
    <property type="match status" value="1"/>
</dbReference>
<proteinExistence type="predicted"/>
<dbReference type="PANTHER" id="PTHR23030">
    <property type="entry name" value="PCD6 INTERACTING PROTEIN-RELATED"/>
    <property type="match status" value="1"/>
</dbReference>
<evidence type="ECO:0000256" key="2">
    <source>
        <dbReference type="ARBA" id="ARBA00004496"/>
    </source>
</evidence>
<dbReference type="AlphaFoldDB" id="M9LP18"/>
<accession>M9LP18</accession>
<sequence>MSDAHQSPLLLFPLKSTEEVDLGSAVRSLIANSYGEEPKKYAEQTSQLNRARQDAVRGAASDATGRDLLFKWFHMLEMLELRFPELRVPFPWKDAFTQKAISQSSLAYEKASIIFNIAATLSSLASSQPRMPGNAEGLKRAYTALRQAAGMLSYINENFLHAPSTDMSKDVVKCLVGITLAQASEVFLEKTIEEKKGPGLIAKLASQTATAYTALVEDSREHLTKGIFERSWTYLIQVKAKHFTSVMHYYKALADDAAGSHGACLVRLTVAETAAKESRNLLTTFSAAAAATATADRPSLPTDAGSALTAIVNAQVTRCAERKETAVKDNDLIYHDILPSESSLPAVDKLVAATPIAIQEIFAAPEVQRVIGPDLFQNLVPLGVHEKASLYSEEKAKIARAESERHDIATGELQATLEYLGLPGSLKKYRAIAQGSGSGAMLDSLADPGAEVMRWSNEEAEGGGGRGADGLGVGAAGIDSALNRIESIKTQAAKTIDDALAELDNEDRECEKQRVRFGHKWSQEPSLKQTKDMRQSLRENKEAMQQASQNDAQIGELWRSIRSDIQLLVSGRDALEGAFAAALTGQTGLYGGAGAQTSLIDVSADEEQASEADVAAVKAKLSQIDEALTKLNKIKKERSEVLADLKEKIQTDDISQVLVLNRRAQNVDASIFAAELEKFKPHQNRIAVSLHHQQALLGEIETAFKELSELPASKAAGARWDEKEKARNQLVARLRRARDSNAQVRAGVAKGVQFYSDLEEIVRETKGRVNRFCTDRRTERTRLASELEWEEKGSDTRAGAGSADRLASSMAGLSGLGQPSGAGGPPPPPPPHRQTSYGGSYPAGPQEVRSPGPPPPPLPQQQSYQQAPAGGASAHDPYQSMFSTGPFGDTRASPAPPVAQQRGTPYGQLGYGSEAHAQPPRAASGGLPPPPQQFQASFSPAPTSPSQARYTSPPPPPPPAQHSYGQHPPQHGGYGQAPPSGPGYGGYGQQEYASPPPQSPSHYGGYGAQNAGYAQHGQGYGQPPPPQPQHQGYGAPQHGYAPPPNANRPPPPPPQQGQYQQQHGGYGSYQPPY</sequence>
<evidence type="ECO:0000259" key="8">
    <source>
        <dbReference type="PROSITE" id="PS51180"/>
    </source>
</evidence>
<dbReference type="SMART" id="SM01041">
    <property type="entry name" value="BRO1"/>
    <property type="match status" value="1"/>
</dbReference>
<organism evidence="9 10">
    <name type="scientific">Pseudozyma antarctica (strain T-34)</name>
    <name type="common">Yeast</name>
    <name type="synonym">Candida antarctica</name>
    <dbReference type="NCBI Taxonomy" id="1151754"/>
    <lineage>
        <taxon>Eukaryota</taxon>
        <taxon>Fungi</taxon>
        <taxon>Dikarya</taxon>
        <taxon>Basidiomycota</taxon>
        <taxon>Ustilaginomycotina</taxon>
        <taxon>Ustilaginomycetes</taxon>
        <taxon>Ustilaginales</taxon>
        <taxon>Ustilaginaceae</taxon>
        <taxon>Moesziomyces</taxon>
    </lineage>
</organism>
<evidence type="ECO:0000313" key="10">
    <source>
        <dbReference type="Proteomes" id="UP000011976"/>
    </source>
</evidence>
<feature type="domain" description="BRO1" evidence="8">
    <location>
        <begin position="8"/>
        <end position="413"/>
    </location>
</feature>
<evidence type="ECO:0000256" key="6">
    <source>
        <dbReference type="SAM" id="Coils"/>
    </source>
</evidence>
<dbReference type="PROSITE" id="PS51180">
    <property type="entry name" value="BRO1"/>
    <property type="match status" value="1"/>
</dbReference>
<feature type="compositionally biased region" description="Gly residues" evidence="7">
    <location>
        <begin position="814"/>
        <end position="823"/>
    </location>
</feature>
<dbReference type="Proteomes" id="UP000011976">
    <property type="component" value="Unassembled WGS sequence"/>
</dbReference>
<dbReference type="EMBL" id="DF196775">
    <property type="protein sequence ID" value="GAC73751.1"/>
    <property type="molecule type" value="Genomic_DNA"/>
</dbReference>
<feature type="coiled-coil region" evidence="6">
    <location>
        <begin position="489"/>
        <end position="547"/>
    </location>
</feature>
<feature type="coiled-coil region" evidence="6">
    <location>
        <begin position="617"/>
        <end position="644"/>
    </location>
</feature>
<feature type="compositionally biased region" description="Low complexity" evidence="7">
    <location>
        <begin position="1056"/>
        <end position="1073"/>
    </location>
</feature>
<keyword evidence="4" id="KW-0967">Endosome</keyword>
<comment type="subcellular location">
    <subcellularLocation>
        <location evidence="2">Cytoplasm</location>
    </subcellularLocation>
    <subcellularLocation>
        <location evidence="1">Endosome</location>
    </subcellularLocation>
</comment>
<keyword evidence="3" id="KW-0963">Cytoplasm</keyword>
<feature type="compositionally biased region" description="Pro residues" evidence="7">
    <location>
        <begin position="1041"/>
        <end position="1055"/>
    </location>
</feature>
<feature type="region of interest" description="Disordered" evidence="7">
    <location>
        <begin position="810"/>
        <end position="1073"/>
    </location>
</feature>
<feature type="compositionally biased region" description="Low complexity" evidence="7">
    <location>
        <begin position="1008"/>
        <end position="1017"/>
    </location>
</feature>
<evidence type="ECO:0000256" key="3">
    <source>
        <dbReference type="ARBA" id="ARBA00022490"/>
    </source>
</evidence>
<dbReference type="CDD" id="cd09237">
    <property type="entry name" value="V_ScBro1_like"/>
    <property type="match status" value="1"/>
</dbReference>
<dbReference type="GO" id="GO:0043328">
    <property type="term" value="P:protein transport to vacuole involved in ubiquitin-dependent protein catabolic process via the multivesicular body sorting pathway"/>
    <property type="evidence" value="ECO:0007669"/>
    <property type="project" value="TreeGrafter"/>
</dbReference>
<dbReference type="Gene3D" id="1.20.120.560">
    <property type="entry name" value="alix/aip1 in complex with the ypdl late domain"/>
    <property type="match status" value="1"/>
</dbReference>
<dbReference type="Pfam" id="PF13949">
    <property type="entry name" value="ALIX_LYPXL_bnd"/>
    <property type="match status" value="1"/>
</dbReference>
<dbReference type="Gene3D" id="1.25.40.280">
    <property type="entry name" value="alix/aip1 like domains"/>
    <property type="match status" value="1"/>
</dbReference>
<evidence type="ECO:0000256" key="5">
    <source>
        <dbReference type="ARBA" id="ARBA00041284"/>
    </source>
</evidence>
<dbReference type="GO" id="GO:0005768">
    <property type="term" value="C:endosome"/>
    <property type="evidence" value="ECO:0007669"/>
    <property type="project" value="UniProtKB-SubCell"/>
</dbReference>
<dbReference type="InterPro" id="IPR004328">
    <property type="entry name" value="BRO1_dom"/>
</dbReference>
<dbReference type="InterPro" id="IPR025304">
    <property type="entry name" value="ALIX_V_dom"/>
</dbReference>
<dbReference type="Gene3D" id="1.20.140.50">
    <property type="entry name" value="alix/aip1 like domains"/>
    <property type="match status" value="1"/>
</dbReference>
<dbReference type="OrthoDB" id="2141925at2759"/>
<dbReference type="CDD" id="cd09242">
    <property type="entry name" value="BRO1_ScBro1_like"/>
    <property type="match status" value="1"/>
</dbReference>
<feature type="compositionally biased region" description="Low complexity" evidence="7">
    <location>
        <begin position="1029"/>
        <end position="1040"/>
    </location>
</feature>
<protein>
    <recommendedName>
        <fullName evidence="5">BRO domain-containing protein 1</fullName>
    </recommendedName>
</protein>
<dbReference type="STRING" id="1151754.M9LP18"/>
<reference evidence="10" key="1">
    <citation type="journal article" date="2013" name="Genome Announc.">
        <title>Genome sequence of the basidiomycetous yeast Pseudozyma antarctica T-34, a producer of the glycolipid biosurfactants mannosylerythritol lipids.</title>
        <authorList>
            <person name="Morita T."/>
            <person name="Koike H."/>
            <person name="Koyama Y."/>
            <person name="Hagiwara H."/>
            <person name="Ito E."/>
            <person name="Fukuoka T."/>
            <person name="Imura T."/>
            <person name="Machida M."/>
            <person name="Kitamoto D."/>
        </authorList>
    </citation>
    <scope>NUCLEOTIDE SEQUENCE [LARGE SCALE GENOMIC DNA]</scope>
    <source>
        <strain evidence="10">T-34</strain>
    </source>
</reference>
<name>M9LP18_PSEA3</name>
<feature type="compositionally biased region" description="Low complexity" evidence="7">
    <location>
        <begin position="860"/>
        <end position="874"/>
    </location>
</feature>
<gene>
    <name evidence="9" type="ORF">PANT_9c00283</name>
</gene>